<sequence length="391" mass="41458">LLLEHNAITHFNITKYFTPQHRGWNLGLVVGKSTDNVSSTLTLAPITTTTLAPAATVTLVPATTMTLAPATTTTLAPVTTTTMSPTTAVTVAPTTTSTVAPTTTTTFSAIPTTLAPTTVTTLETTTIATFVPTTITTLAATTEVTLAPITTTTLAPATTANGASTTATTLSPATTTTTTLAPTTTTTLAPTTTTTLASTTTTPSSTTTIDPSTYEFRFYEEESCGSKRAISTISLKPLEPKHSFPKYIQCFKALTDPNFKIDKNVEELVSTGGDGVSPQSCSGNKVLVGFKAYNNFNTGTETFSSELSGLDNPPYLVGICHLLENWTVNTNLCETVTATTTSWTGEADSDYETENWDYYFPCQLFYLATKVTRQLNGDQWQIVSIQCCAIA</sequence>
<evidence type="ECO:0000313" key="1">
    <source>
        <dbReference type="EMBL" id="KAK7075209.1"/>
    </source>
</evidence>
<proteinExistence type="predicted"/>
<accession>A0AAN8X934</accession>
<reference evidence="1 2" key="1">
    <citation type="submission" date="2023-11" db="EMBL/GenBank/DDBJ databases">
        <title>Halocaridina rubra genome assembly.</title>
        <authorList>
            <person name="Smith C."/>
        </authorList>
    </citation>
    <scope>NUCLEOTIDE SEQUENCE [LARGE SCALE GENOMIC DNA]</scope>
    <source>
        <strain evidence="1">EP-1</strain>
        <tissue evidence="1">Whole</tissue>
    </source>
</reference>
<comment type="caution">
    <text evidence="1">The sequence shown here is derived from an EMBL/GenBank/DDBJ whole genome shotgun (WGS) entry which is preliminary data.</text>
</comment>
<gene>
    <name evidence="1" type="ORF">SK128_006962</name>
</gene>
<dbReference type="EMBL" id="JAXCGZ010011345">
    <property type="protein sequence ID" value="KAK7075209.1"/>
    <property type="molecule type" value="Genomic_DNA"/>
</dbReference>
<name>A0AAN8X934_HALRR</name>
<dbReference type="AlphaFoldDB" id="A0AAN8X934"/>
<organism evidence="1 2">
    <name type="scientific">Halocaridina rubra</name>
    <name type="common">Hawaiian red shrimp</name>
    <dbReference type="NCBI Taxonomy" id="373956"/>
    <lineage>
        <taxon>Eukaryota</taxon>
        <taxon>Metazoa</taxon>
        <taxon>Ecdysozoa</taxon>
        <taxon>Arthropoda</taxon>
        <taxon>Crustacea</taxon>
        <taxon>Multicrustacea</taxon>
        <taxon>Malacostraca</taxon>
        <taxon>Eumalacostraca</taxon>
        <taxon>Eucarida</taxon>
        <taxon>Decapoda</taxon>
        <taxon>Pleocyemata</taxon>
        <taxon>Caridea</taxon>
        <taxon>Atyoidea</taxon>
        <taxon>Atyidae</taxon>
        <taxon>Halocaridina</taxon>
    </lineage>
</organism>
<keyword evidence="2" id="KW-1185">Reference proteome</keyword>
<feature type="non-terminal residue" evidence="1">
    <location>
        <position position="1"/>
    </location>
</feature>
<protein>
    <submittedName>
        <fullName evidence="1">Uncharacterized protein</fullName>
    </submittedName>
</protein>
<evidence type="ECO:0000313" key="2">
    <source>
        <dbReference type="Proteomes" id="UP001381693"/>
    </source>
</evidence>
<dbReference type="Proteomes" id="UP001381693">
    <property type="component" value="Unassembled WGS sequence"/>
</dbReference>